<dbReference type="Proteomes" id="UP001156881">
    <property type="component" value="Unassembled WGS sequence"/>
</dbReference>
<keyword evidence="5 10" id="KW-0378">Hydrolase</keyword>
<evidence type="ECO:0000256" key="8">
    <source>
        <dbReference type="ARBA" id="ARBA00031559"/>
    </source>
</evidence>
<evidence type="ECO:0000313" key="9">
    <source>
        <dbReference type="EMBL" id="GLS42893.1"/>
    </source>
</evidence>
<evidence type="ECO:0000256" key="2">
    <source>
        <dbReference type="ARBA" id="ARBA00019191"/>
    </source>
</evidence>
<accession>A0A7W6AHI1</accession>
<dbReference type="PANTHER" id="PTHR23402">
    <property type="entry name" value="PROTEASE FAMILY C15 PYROGLUTAMYL-PEPTIDASE I-RELATED"/>
    <property type="match status" value="1"/>
</dbReference>
<dbReference type="AlphaFoldDB" id="A0A7W6AHI1"/>
<dbReference type="Proteomes" id="UP000517759">
    <property type="component" value="Unassembled WGS sequence"/>
</dbReference>
<dbReference type="EMBL" id="JACIDN010000002">
    <property type="protein sequence ID" value="MBB3901319.1"/>
    <property type="molecule type" value="Genomic_DNA"/>
</dbReference>
<dbReference type="EMBL" id="BSPG01000003">
    <property type="protein sequence ID" value="GLS42893.1"/>
    <property type="molecule type" value="Genomic_DNA"/>
</dbReference>
<dbReference type="PRINTS" id="PR00706">
    <property type="entry name" value="PYROGLUPTASE"/>
</dbReference>
<reference evidence="9" key="4">
    <citation type="submission" date="2023-01" db="EMBL/GenBank/DDBJ databases">
        <title>Draft genome sequence of Methylobacterium brachythecii strain NBRC 107710.</title>
        <authorList>
            <person name="Sun Q."/>
            <person name="Mori K."/>
        </authorList>
    </citation>
    <scope>NUCLEOTIDE SEQUENCE</scope>
    <source>
        <strain evidence="9">NBRC 107710</strain>
    </source>
</reference>
<dbReference type="RefSeq" id="WP_183502218.1">
    <property type="nucleotide sequence ID" value="NZ_BSPG01000003.1"/>
</dbReference>
<dbReference type="InterPro" id="IPR036440">
    <property type="entry name" value="Peptidase_C15-like_sf"/>
</dbReference>
<evidence type="ECO:0000256" key="1">
    <source>
        <dbReference type="ARBA" id="ARBA00006641"/>
    </source>
</evidence>
<evidence type="ECO:0000256" key="7">
    <source>
        <dbReference type="ARBA" id="ARBA00030836"/>
    </source>
</evidence>
<keyword evidence="4" id="KW-0645">Protease</keyword>
<evidence type="ECO:0000313" key="12">
    <source>
        <dbReference type="Proteomes" id="UP001156881"/>
    </source>
</evidence>
<keyword evidence="12" id="KW-1185">Reference proteome</keyword>
<dbReference type="Pfam" id="PF01470">
    <property type="entry name" value="Peptidase_C15"/>
    <property type="match status" value="1"/>
</dbReference>
<sequence length="215" mass="24120">MSAERLLVVGFGAFPRVPINPSGLLARRIADSPRLKLLLGARPDCRVLRTAYAAIGTELEPALAEAPDAVLMIGVAMRARRIRVETRARNRANLFFPDADGWLPPQLTLDWIGPAQRTSRQARAALIALRRHGLDAGPSRDAGAYLCNATYYRALTEDRPALFLHIPRLPDPGRPARHRMYRRARVVDAWTRAFVDVALILLVQARLREWRCHPL</sequence>
<evidence type="ECO:0000256" key="6">
    <source>
        <dbReference type="ARBA" id="ARBA00022807"/>
    </source>
</evidence>
<reference evidence="9" key="1">
    <citation type="journal article" date="2014" name="Int. J. Syst. Evol. Microbiol.">
        <title>Complete genome of a new Firmicutes species belonging to the dominant human colonic microbiota ('Ruminococcus bicirculans') reveals two chromosomes and a selective capacity to utilize plant glucans.</title>
        <authorList>
            <consortium name="NISC Comparative Sequencing Program"/>
            <person name="Wegmann U."/>
            <person name="Louis P."/>
            <person name="Goesmann A."/>
            <person name="Henrissat B."/>
            <person name="Duncan S.H."/>
            <person name="Flint H.J."/>
        </authorList>
    </citation>
    <scope>NUCLEOTIDE SEQUENCE</scope>
    <source>
        <strain evidence="9">NBRC 107710</strain>
    </source>
</reference>
<evidence type="ECO:0000313" key="10">
    <source>
        <dbReference type="EMBL" id="MBB3901319.1"/>
    </source>
</evidence>
<evidence type="ECO:0000256" key="3">
    <source>
        <dbReference type="ARBA" id="ARBA00022490"/>
    </source>
</evidence>
<gene>
    <name evidence="9" type="ORF">GCM10007884_08780</name>
    <name evidence="10" type="ORF">GGR33_000805</name>
</gene>
<reference evidence="12" key="2">
    <citation type="journal article" date="2019" name="Int. J. Syst. Evol. Microbiol.">
        <title>The Global Catalogue of Microorganisms (GCM) 10K type strain sequencing project: providing services to taxonomists for standard genome sequencing and annotation.</title>
        <authorList>
            <consortium name="The Broad Institute Genomics Platform"/>
            <consortium name="The Broad Institute Genome Sequencing Center for Infectious Disease"/>
            <person name="Wu L."/>
            <person name="Ma J."/>
        </authorList>
    </citation>
    <scope>NUCLEOTIDE SEQUENCE [LARGE SCALE GENOMIC DNA]</scope>
    <source>
        <strain evidence="12">NBRC 107710</strain>
    </source>
</reference>
<dbReference type="InterPro" id="IPR000816">
    <property type="entry name" value="Peptidase_C15"/>
</dbReference>
<proteinExistence type="inferred from homology"/>
<dbReference type="InterPro" id="IPR016125">
    <property type="entry name" value="Peptidase_C15-like"/>
</dbReference>
<comment type="caution">
    <text evidence="10">The sequence shown here is derived from an EMBL/GenBank/DDBJ whole genome shotgun (WGS) entry which is preliminary data.</text>
</comment>
<evidence type="ECO:0000313" key="11">
    <source>
        <dbReference type="Proteomes" id="UP000517759"/>
    </source>
</evidence>
<dbReference type="GO" id="GO:0016920">
    <property type="term" value="F:pyroglutamyl-peptidase activity"/>
    <property type="evidence" value="ECO:0007669"/>
    <property type="project" value="InterPro"/>
</dbReference>
<keyword evidence="3" id="KW-0963">Cytoplasm</keyword>
<dbReference type="GO" id="GO:0006508">
    <property type="term" value="P:proteolysis"/>
    <property type="evidence" value="ECO:0007669"/>
    <property type="project" value="UniProtKB-KW"/>
</dbReference>
<dbReference type="SUPFAM" id="SSF53182">
    <property type="entry name" value="Pyrrolidone carboxyl peptidase (pyroglutamate aminopeptidase)"/>
    <property type="match status" value="1"/>
</dbReference>
<evidence type="ECO:0000256" key="4">
    <source>
        <dbReference type="ARBA" id="ARBA00022670"/>
    </source>
</evidence>
<reference evidence="10 11" key="3">
    <citation type="submission" date="2020-08" db="EMBL/GenBank/DDBJ databases">
        <title>Genomic Encyclopedia of Type Strains, Phase IV (KMG-IV): sequencing the most valuable type-strain genomes for metagenomic binning, comparative biology and taxonomic classification.</title>
        <authorList>
            <person name="Goeker M."/>
        </authorList>
    </citation>
    <scope>NUCLEOTIDE SEQUENCE [LARGE SCALE GENOMIC DNA]</scope>
    <source>
        <strain evidence="10 11">DSM 24105</strain>
    </source>
</reference>
<comment type="similarity">
    <text evidence="1">Belongs to the peptidase C15 family.</text>
</comment>
<dbReference type="Gene3D" id="3.40.630.20">
    <property type="entry name" value="Peptidase C15, pyroglutamyl peptidase I-like"/>
    <property type="match status" value="1"/>
</dbReference>
<evidence type="ECO:0000256" key="5">
    <source>
        <dbReference type="ARBA" id="ARBA00022801"/>
    </source>
</evidence>
<organism evidence="10 11">
    <name type="scientific">Methylobacterium brachythecii</name>
    <dbReference type="NCBI Taxonomy" id="1176177"/>
    <lineage>
        <taxon>Bacteria</taxon>
        <taxon>Pseudomonadati</taxon>
        <taxon>Pseudomonadota</taxon>
        <taxon>Alphaproteobacteria</taxon>
        <taxon>Hyphomicrobiales</taxon>
        <taxon>Methylobacteriaceae</taxon>
        <taxon>Methylobacterium</taxon>
    </lineage>
</organism>
<dbReference type="PANTHER" id="PTHR23402:SF1">
    <property type="entry name" value="PYROGLUTAMYL-PEPTIDASE I"/>
    <property type="match status" value="1"/>
</dbReference>
<protein>
    <recommendedName>
        <fullName evidence="2">Pyrrolidone-carboxylate peptidase</fullName>
    </recommendedName>
    <alternativeName>
        <fullName evidence="7">5-oxoprolyl-peptidase</fullName>
    </alternativeName>
    <alternativeName>
        <fullName evidence="8">Pyroglutamyl-peptidase I</fullName>
    </alternativeName>
</protein>
<keyword evidence="6" id="KW-0788">Thiol protease</keyword>
<dbReference type="GO" id="GO:0005829">
    <property type="term" value="C:cytosol"/>
    <property type="evidence" value="ECO:0007669"/>
    <property type="project" value="InterPro"/>
</dbReference>
<name>A0A7W6AHI1_9HYPH</name>